<dbReference type="PANTHER" id="PTHR43630">
    <property type="entry name" value="POLY-BETA-1,6-N-ACETYL-D-GLUCOSAMINE SYNTHASE"/>
    <property type="match status" value="1"/>
</dbReference>
<keyword evidence="4" id="KW-1185">Reference proteome</keyword>
<dbReference type="InterPro" id="IPR029044">
    <property type="entry name" value="Nucleotide-diphossugar_trans"/>
</dbReference>
<sequence>MISVVIRNKNQKEALTFLLKNLTERYAEDISEILVIDNESTDGSIETAELFGARVVTVKKFSYGGSANIAAKAATFPVVVIFSAHSYPISHDFFKLILEKFHKNPKLAGLRCLHSPNDYRNYINNISATEDANRSGLIFSGSAFNKKVWEKHPFREDVSTFEDKEWSKRVLDVGYHIEFVNAIFSYEIKRTRKQKFFRFKNDIVGNYQLWHTDFNFLDVVKQFFADVYGSFKRLFLDIYYSFKRLVFRIKFLLNKPSKF</sequence>
<comment type="caution">
    <text evidence="3">The sequence shown here is derived from an EMBL/GenBank/DDBJ whole genome shotgun (WGS) entry which is preliminary data.</text>
</comment>
<proteinExistence type="inferred from homology"/>
<dbReference type="PANTHER" id="PTHR43630:SF2">
    <property type="entry name" value="GLYCOSYLTRANSFERASE"/>
    <property type="match status" value="1"/>
</dbReference>
<dbReference type="Pfam" id="PF00535">
    <property type="entry name" value="Glycos_transf_2"/>
    <property type="match status" value="1"/>
</dbReference>
<dbReference type="SUPFAM" id="SSF53448">
    <property type="entry name" value="Nucleotide-diphospho-sugar transferases"/>
    <property type="match status" value="1"/>
</dbReference>
<dbReference type="Gene3D" id="3.90.550.10">
    <property type="entry name" value="Spore Coat Polysaccharide Biosynthesis Protein SpsA, Chain A"/>
    <property type="match status" value="1"/>
</dbReference>
<evidence type="ECO:0000259" key="2">
    <source>
        <dbReference type="Pfam" id="PF00535"/>
    </source>
</evidence>
<name>A0ABP8CXM7_9FLAO</name>
<dbReference type="RefSeq" id="WP_344714945.1">
    <property type="nucleotide sequence ID" value="NZ_BAABCB010000020.1"/>
</dbReference>
<accession>A0ABP8CXM7</accession>
<dbReference type="EMBL" id="BAABCB010000020">
    <property type="protein sequence ID" value="GAA4244663.1"/>
    <property type="molecule type" value="Genomic_DNA"/>
</dbReference>
<dbReference type="Proteomes" id="UP001501682">
    <property type="component" value="Unassembled WGS sequence"/>
</dbReference>
<feature type="domain" description="Glycosyltransferase 2-like" evidence="2">
    <location>
        <begin position="3"/>
        <end position="124"/>
    </location>
</feature>
<reference evidence="4" key="1">
    <citation type="journal article" date="2019" name="Int. J. Syst. Evol. Microbiol.">
        <title>The Global Catalogue of Microorganisms (GCM) 10K type strain sequencing project: providing services to taxonomists for standard genome sequencing and annotation.</title>
        <authorList>
            <consortium name="The Broad Institute Genomics Platform"/>
            <consortium name="The Broad Institute Genome Sequencing Center for Infectious Disease"/>
            <person name="Wu L."/>
            <person name="Ma J."/>
        </authorList>
    </citation>
    <scope>NUCLEOTIDE SEQUENCE [LARGE SCALE GENOMIC DNA]</scope>
    <source>
        <strain evidence="4">JCM 17633</strain>
    </source>
</reference>
<evidence type="ECO:0000256" key="1">
    <source>
        <dbReference type="ARBA" id="ARBA00038494"/>
    </source>
</evidence>
<protein>
    <recommendedName>
        <fullName evidence="2">Glycosyltransferase 2-like domain-containing protein</fullName>
    </recommendedName>
</protein>
<dbReference type="InterPro" id="IPR001173">
    <property type="entry name" value="Glyco_trans_2-like"/>
</dbReference>
<comment type="similarity">
    <text evidence="1">Belongs to the glycosyltransferase 2 family. WaaE/KdtX subfamily.</text>
</comment>
<evidence type="ECO:0000313" key="3">
    <source>
        <dbReference type="EMBL" id="GAA4244663.1"/>
    </source>
</evidence>
<gene>
    <name evidence="3" type="ORF">GCM10022292_24210</name>
</gene>
<evidence type="ECO:0000313" key="4">
    <source>
        <dbReference type="Proteomes" id="UP001501682"/>
    </source>
</evidence>
<organism evidence="3 4">
    <name type="scientific">Winogradskyella damuponensis</name>
    <dbReference type="NCBI Taxonomy" id="943939"/>
    <lineage>
        <taxon>Bacteria</taxon>
        <taxon>Pseudomonadati</taxon>
        <taxon>Bacteroidota</taxon>
        <taxon>Flavobacteriia</taxon>
        <taxon>Flavobacteriales</taxon>
        <taxon>Flavobacteriaceae</taxon>
        <taxon>Winogradskyella</taxon>
    </lineage>
</organism>